<evidence type="ECO:0008006" key="5">
    <source>
        <dbReference type="Google" id="ProtNLM"/>
    </source>
</evidence>
<accession>A0AAU9EPC8</accession>
<dbReference type="SUPFAM" id="SSF53474">
    <property type="entry name" value="alpha/beta-Hydrolases"/>
    <property type="match status" value="1"/>
</dbReference>
<organism evidence="2 4">
    <name type="scientific">Helicovermis profundi</name>
    <dbReference type="NCBI Taxonomy" id="3065157"/>
    <lineage>
        <taxon>Bacteria</taxon>
        <taxon>Bacillati</taxon>
        <taxon>Bacillota</taxon>
        <taxon>Clostridia</taxon>
        <taxon>Helicovermis</taxon>
    </lineage>
</organism>
<dbReference type="Proteomes" id="UP001321786">
    <property type="component" value="Chromosome"/>
</dbReference>
<keyword evidence="4" id="KW-1185">Reference proteome</keyword>
<protein>
    <recommendedName>
        <fullName evidence="5">Alpha/beta hydrolase</fullName>
    </recommendedName>
</protein>
<gene>
    <name evidence="1" type="ORF">HLPR_01650</name>
    <name evidence="2" type="ORF">HLPR_15270</name>
    <name evidence="3" type="ORF">HLPR_15380</name>
</gene>
<dbReference type="KEGG" id="hprf:HLPR_15380"/>
<evidence type="ECO:0000313" key="1">
    <source>
        <dbReference type="EMBL" id="BEP27834.1"/>
    </source>
</evidence>
<dbReference type="EMBL" id="AP028654">
    <property type="protein sequence ID" value="BEP29207.1"/>
    <property type="molecule type" value="Genomic_DNA"/>
</dbReference>
<proteinExistence type="predicted"/>
<name>A0AAU9EPC8_9FIRM</name>
<dbReference type="EMBL" id="AP028654">
    <property type="protein sequence ID" value="BEP29196.1"/>
    <property type="molecule type" value="Genomic_DNA"/>
</dbReference>
<dbReference type="EMBL" id="AP028654">
    <property type="protein sequence ID" value="BEP27834.1"/>
    <property type="molecule type" value="Genomic_DNA"/>
</dbReference>
<dbReference type="KEGG" id="hprf:HLPR_01650"/>
<dbReference type="KEGG" id="hprf:HLPR_15270"/>
<evidence type="ECO:0000313" key="3">
    <source>
        <dbReference type="EMBL" id="BEP29207.1"/>
    </source>
</evidence>
<evidence type="ECO:0000313" key="2">
    <source>
        <dbReference type="EMBL" id="BEP29196.1"/>
    </source>
</evidence>
<dbReference type="RefSeq" id="WP_338534860.1">
    <property type="nucleotide sequence ID" value="NZ_AP028654.1"/>
</dbReference>
<dbReference type="PIRSF" id="PIRSF033634">
    <property type="entry name" value="UCP033634"/>
    <property type="match status" value="1"/>
</dbReference>
<reference evidence="2 4" key="1">
    <citation type="submission" date="2023-08" db="EMBL/GenBank/DDBJ databases">
        <title>Helicovermis profunda gen. nov., sp. nov., a novel mesophilic, fermentative bacterium within the Bacillota from a deep-sea hydrothermal vent chimney.</title>
        <authorList>
            <person name="Miyazaki U."/>
            <person name="Mizutani D."/>
            <person name="Hashimoto Y."/>
            <person name="Tame A."/>
            <person name="Sawayama S."/>
            <person name="Miyazaki J."/>
            <person name="Takai K."/>
            <person name="Nakagawa S."/>
        </authorList>
    </citation>
    <scope>NUCLEOTIDE SEQUENCE [LARGE SCALE GENOMIC DNA]</scope>
    <source>
        <strain evidence="2 4">S502</strain>
    </source>
</reference>
<dbReference type="AlphaFoldDB" id="A0AAU9EPC8"/>
<sequence>MIQDKDTLVVLLPGGTYTTFAPLLYYSYNVSVQSGYDVLAIEYGFQRIDKKVEFNNDTYLLLIKEVKEAVRKALDKKEYKHLIFIGKCLGTYIQNVIRKEFEKYNQKHIFLTPWAECVEGINKTDSMVIVGTNDEGFKQEHIDMISNNKNVNLKIIEGANHDLEKDDYVDSLELLLNISNYIYKFINK</sequence>
<evidence type="ECO:0000313" key="4">
    <source>
        <dbReference type="Proteomes" id="UP001321786"/>
    </source>
</evidence>
<dbReference type="InterPro" id="IPR017018">
    <property type="entry name" value="UCP033634"/>
</dbReference>
<dbReference type="InterPro" id="IPR029058">
    <property type="entry name" value="AB_hydrolase_fold"/>
</dbReference>
<dbReference type="Gene3D" id="3.40.50.1820">
    <property type="entry name" value="alpha/beta hydrolase"/>
    <property type="match status" value="1"/>
</dbReference>